<dbReference type="InterPro" id="IPR036909">
    <property type="entry name" value="Cyt_c-like_dom_sf"/>
</dbReference>
<keyword evidence="5" id="KW-1185">Reference proteome</keyword>
<dbReference type="Pfam" id="PF09990">
    <property type="entry name" value="DUF2231"/>
    <property type="match status" value="1"/>
</dbReference>
<dbReference type="SUPFAM" id="SSF52047">
    <property type="entry name" value="RNI-like"/>
    <property type="match status" value="1"/>
</dbReference>
<evidence type="ECO:0000259" key="3">
    <source>
        <dbReference type="Pfam" id="PF09990"/>
    </source>
</evidence>
<keyword evidence="1" id="KW-0812">Transmembrane</keyword>
<proteinExistence type="predicted"/>
<feature type="transmembrane region" description="Helical" evidence="1">
    <location>
        <begin position="114"/>
        <end position="131"/>
    </location>
</feature>
<sequence length="438" mass="47404">MILLDIFTFSGRLHPLIVHLPIGFILLALLFNLLSYSRKFEYLKQVVPLTLLAGFVAAVSAAVFGYLLSLKGDYDADALNRHKVSGISLAAIAGLLYFSTTRFFLKEIPVPRPLFSALLTGLVVLMSYSGHQGAGLTHGHDYLTMQVLFKQERPKPANLENALLFEDVVLPVLQAKCAACHRNGKRKGDLVLEDLPGILKGGKTGPAVQPGNLDSSELIRRVMLDPGHKDFMPADGKPPLSSNELQLISWWVKEGKAEPGKTIASLPDTVAIKAMAAQYLGFAPVSAANNDFTQDLHPDIPASADTALMGNLRKAGLTVRLMLHKPLMLDVTLPAGSGITAAAAKNAILPLSKHIIWLNVSGNGFSDGDLDFLSALSNLEKLRLDKNPVTDKICGQLTELKHLQAVNLNETGITSAGLDQLKKNAAIKRVYSWRTVAR</sequence>
<feature type="transmembrane region" description="Helical" evidence="1">
    <location>
        <begin position="46"/>
        <end position="67"/>
    </location>
</feature>
<dbReference type="InterPro" id="IPR011429">
    <property type="entry name" value="Cyt_c_Planctomycete-type"/>
</dbReference>
<feature type="domain" description="Cytochrome C Planctomycete-type" evidence="2">
    <location>
        <begin position="177"/>
        <end position="223"/>
    </location>
</feature>
<feature type="transmembrane region" description="Helical" evidence="1">
    <location>
        <begin position="16"/>
        <end position="34"/>
    </location>
</feature>
<gene>
    <name evidence="4" type="ORF">WJU22_13185</name>
</gene>
<feature type="transmembrane region" description="Helical" evidence="1">
    <location>
        <begin position="87"/>
        <end position="105"/>
    </location>
</feature>
<organism evidence="4 5">
    <name type="scientific">Chitinophaga caseinilytica</name>
    <dbReference type="NCBI Taxonomy" id="2267521"/>
    <lineage>
        <taxon>Bacteria</taxon>
        <taxon>Pseudomonadati</taxon>
        <taxon>Bacteroidota</taxon>
        <taxon>Chitinophagia</taxon>
        <taxon>Chitinophagales</taxon>
        <taxon>Chitinophagaceae</taxon>
        <taxon>Chitinophaga</taxon>
    </lineage>
</organism>
<dbReference type="RefSeq" id="WP_341843699.1">
    <property type="nucleotide sequence ID" value="NZ_CP149792.1"/>
</dbReference>
<evidence type="ECO:0000313" key="5">
    <source>
        <dbReference type="Proteomes" id="UP001449657"/>
    </source>
</evidence>
<dbReference type="PANTHER" id="PTHR35889">
    <property type="entry name" value="CYCLOINULO-OLIGOSACCHARIDE FRUCTANOTRANSFERASE-RELATED"/>
    <property type="match status" value="1"/>
</dbReference>
<keyword evidence="1" id="KW-0472">Membrane</keyword>
<dbReference type="SUPFAM" id="SSF46626">
    <property type="entry name" value="Cytochrome c"/>
    <property type="match status" value="1"/>
</dbReference>
<dbReference type="Gene3D" id="3.80.10.10">
    <property type="entry name" value="Ribonuclease Inhibitor"/>
    <property type="match status" value="1"/>
</dbReference>
<dbReference type="PANTHER" id="PTHR35889:SF3">
    <property type="entry name" value="F-BOX DOMAIN-CONTAINING PROTEIN"/>
    <property type="match status" value="1"/>
</dbReference>
<dbReference type="InterPro" id="IPR032675">
    <property type="entry name" value="LRR_dom_sf"/>
</dbReference>
<evidence type="ECO:0000256" key="1">
    <source>
        <dbReference type="SAM" id="Phobius"/>
    </source>
</evidence>
<dbReference type="Pfam" id="PF07635">
    <property type="entry name" value="PSCyt1"/>
    <property type="match status" value="1"/>
</dbReference>
<keyword evidence="1" id="KW-1133">Transmembrane helix</keyword>
<evidence type="ECO:0000313" key="4">
    <source>
        <dbReference type="EMBL" id="WZN49124.1"/>
    </source>
</evidence>
<dbReference type="Proteomes" id="UP001449657">
    <property type="component" value="Chromosome"/>
</dbReference>
<reference evidence="4 5" key="1">
    <citation type="submission" date="2024-03" db="EMBL/GenBank/DDBJ databases">
        <title>Chitinophaga caseinilytica sp. nov., a casein hydrolysing bacterium isolated from forest soil.</title>
        <authorList>
            <person name="Lee D.S."/>
            <person name="Han D.M."/>
            <person name="Baek J.H."/>
            <person name="Choi D.G."/>
            <person name="Jeon J.H."/>
            <person name="Jeon C.O."/>
        </authorList>
    </citation>
    <scope>NUCLEOTIDE SEQUENCE [LARGE SCALE GENOMIC DNA]</scope>
    <source>
        <strain evidence="4 5">KACC 19118</strain>
    </source>
</reference>
<protein>
    <submittedName>
        <fullName evidence="4">DUF2231 domain-containing protein</fullName>
    </submittedName>
</protein>
<dbReference type="InterPro" id="IPR019251">
    <property type="entry name" value="DUF2231_TM"/>
</dbReference>
<accession>A0ABZ2ZBD8</accession>
<dbReference type="EMBL" id="CP150096">
    <property type="protein sequence ID" value="WZN49124.1"/>
    <property type="molecule type" value="Genomic_DNA"/>
</dbReference>
<evidence type="ECO:0000259" key="2">
    <source>
        <dbReference type="Pfam" id="PF07635"/>
    </source>
</evidence>
<feature type="domain" description="DUF2231" evidence="3">
    <location>
        <begin position="13"/>
        <end position="140"/>
    </location>
</feature>
<name>A0ABZ2ZBD8_9BACT</name>